<dbReference type="Proteomes" id="UP000196816">
    <property type="component" value="Chromosome"/>
</dbReference>
<dbReference type="RefSeq" id="WP_014457504.1">
    <property type="nucleotide sequence ID" value="NZ_CP021922.1"/>
</dbReference>
<evidence type="ECO:0000259" key="1">
    <source>
        <dbReference type="Pfam" id="PF13391"/>
    </source>
</evidence>
<name>A0AAC9SR76_ACEPA</name>
<organism evidence="2 3">
    <name type="scientific">Acetobacter pasteurianus subsp. pasteurianus</name>
    <dbReference type="NCBI Taxonomy" id="481145"/>
    <lineage>
        <taxon>Bacteria</taxon>
        <taxon>Pseudomonadati</taxon>
        <taxon>Pseudomonadota</taxon>
        <taxon>Alphaproteobacteria</taxon>
        <taxon>Acetobacterales</taxon>
        <taxon>Acetobacteraceae</taxon>
        <taxon>Acetobacter</taxon>
    </lineage>
</organism>
<dbReference type="Pfam" id="PF13391">
    <property type="entry name" value="HNH_2"/>
    <property type="match status" value="1"/>
</dbReference>
<protein>
    <recommendedName>
        <fullName evidence="1">HNH nuclease domain-containing protein</fullName>
    </recommendedName>
</protein>
<dbReference type="InterPro" id="IPR003615">
    <property type="entry name" value="HNH_nuc"/>
</dbReference>
<evidence type="ECO:0000313" key="2">
    <source>
        <dbReference type="EMBL" id="ASC05937.1"/>
    </source>
</evidence>
<reference evidence="2 3" key="1">
    <citation type="submission" date="2017-06" db="EMBL/GenBank/DDBJ databases">
        <title>Genome sequence of Acetobacter pasteurianus subsp. pasteurianus strain SRCM101468.</title>
        <authorList>
            <person name="Cho S.H."/>
        </authorList>
    </citation>
    <scope>NUCLEOTIDE SEQUENCE [LARGE SCALE GENOMIC DNA]</scope>
    <source>
        <strain evidence="2 3">SRCM101468</strain>
    </source>
</reference>
<dbReference type="AlphaFoldDB" id="A0AAC9SR76"/>
<dbReference type="EMBL" id="CP021922">
    <property type="protein sequence ID" value="ASC05937.1"/>
    <property type="molecule type" value="Genomic_DNA"/>
</dbReference>
<proteinExistence type="predicted"/>
<evidence type="ECO:0000313" key="3">
    <source>
        <dbReference type="Proteomes" id="UP000196816"/>
    </source>
</evidence>
<sequence length="253" mass="29337">MSLSRGDERKLHALSQGKCNLCSRSVFTCGTYVGENAHIIAFRINGPRGKNRNNTNIDSYENHILLCPFHHSEVDKNQEYFTEDYLLSIKRDHEALMSACTDTSLGRKNIVSFLNAYFRYSGFGRIPDMLGRSPRIFPVGIGSITDFFYLAMKDFPFVVPFRDIELHHLFYTLIQSFEELNCALRGSEHNTHFVSHNFWISPTGDNIILQENELSEDYCINLRSNLSYVVDRCYRSFNELGTYIRRNYPEVII</sequence>
<feature type="domain" description="HNH nuclease" evidence="1">
    <location>
        <begin position="32"/>
        <end position="76"/>
    </location>
</feature>
<accession>A0AAC9SR76</accession>
<gene>
    <name evidence="2" type="ORF">S101468_01699</name>
</gene>